<dbReference type="PANTHER" id="PTHR31874:SF41">
    <property type="entry name" value="CCT MOTIF FAMILY PROTEIN"/>
    <property type="match status" value="1"/>
</dbReference>
<evidence type="ECO:0000256" key="3">
    <source>
        <dbReference type="PROSITE-ProRule" id="PRU00357"/>
    </source>
</evidence>
<dbReference type="InterPro" id="IPR052453">
    <property type="entry name" value="CONSTANS-like_ZF"/>
</dbReference>
<dbReference type="AlphaFoldDB" id="A0A4Y7L0H2"/>
<dbReference type="GO" id="GO:0005634">
    <property type="term" value="C:nucleus"/>
    <property type="evidence" value="ECO:0007669"/>
    <property type="project" value="UniProtKB-SubCell"/>
</dbReference>
<feature type="region of interest" description="Disordered" evidence="4">
    <location>
        <begin position="1"/>
        <end position="37"/>
    </location>
</feature>
<feature type="domain" description="CCT" evidence="5">
    <location>
        <begin position="197"/>
        <end position="239"/>
    </location>
</feature>
<reference evidence="6 7" key="1">
    <citation type="journal article" date="2018" name="Science">
        <title>The opium poppy genome and morphinan production.</title>
        <authorList>
            <person name="Guo L."/>
            <person name="Winzer T."/>
            <person name="Yang X."/>
            <person name="Li Y."/>
            <person name="Ning Z."/>
            <person name="He Z."/>
            <person name="Teodor R."/>
            <person name="Lu Y."/>
            <person name="Bowser T.A."/>
            <person name="Graham I.A."/>
            <person name="Ye K."/>
        </authorList>
    </citation>
    <scope>NUCLEOTIDE SEQUENCE [LARGE SCALE GENOMIC DNA]</scope>
    <source>
        <strain evidence="7">cv. HN1</strain>
        <tissue evidence="6">Leaves</tissue>
    </source>
</reference>
<gene>
    <name evidence="6" type="ORF">C5167_002320</name>
</gene>
<dbReference type="Pfam" id="PF06203">
    <property type="entry name" value="CCT"/>
    <property type="match status" value="1"/>
</dbReference>
<keyword evidence="7" id="KW-1185">Reference proteome</keyword>
<sequence length="250" mass="29656">MRRHSPSSNHLMRSPKEEQEVPESVPDINSSRMTKNEVEEIDILDELESIWGSNDQEGDANLLGESDLYGDDLVELNFMEWDEFMVNNEDEEECEADEEFYNMGIKNTNGYMFEEERNDRYGDNKVIKREDSLSFGYGEDEEKNISLKLNLNYQEVMDAWSNRGSLWATNDEYSSHSASNATFMGEVPVMKEEKTRREAKVLRYKEKRQSRLFSKKIRYEVRKLNAEKRPRLKWLQGRFVKRVPEKIFMR</sequence>
<evidence type="ECO:0000259" key="5">
    <source>
        <dbReference type="PROSITE" id="PS51017"/>
    </source>
</evidence>
<evidence type="ECO:0000256" key="1">
    <source>
        <dbReference type="ARBA" id="ARBA00004123"/>
    </source>
</evidence>
<dbReference type="PANTHER" id="PTHR31874">
    <property type="entry name" value="CCT MOTIF FAMILY PROTEIN, EXPRESSED"/>
    <property type="match status" value="1"/>
</dbReference>
<dbReference type="Gramene" id="RZC78120">
    <property type="protein sequence ID" value="RZC78120"/>
    <property type="gene ID" value="C5167_002320"/>
</dbReference>
<dbReference type="STRING" id="3469.A0A4Y7L0H2"/>
<keyword evidence="2 3" id="KW-0539">Nucleus</keyword>
<dbReference type="OrthoDB" id="153872at2759"/>
<protein>
    <recommendedName>
        <fullName evidence="5">CCT domain-containing protein</fullName>
    </recommendedName>
</protein>
<dbReference type="InterPro" id="IPR010402">
    <property type="entry name" value="CCT_domain"/>
</dbReference>
<organism evidence="6 7">
    <name type="scientific">Papaver somniferum</name>
    <name type="common">Opium poppy</name>
    <dbReference type="NCBI Taxonomy" id="3469"/>
    <lineage>
        <taxon>Eukaryota</taxon>
        <taxon>Viridiplantae</taxon>
        <taxon>Streptophyta</taxon>
        <taxon>Embryophyta</taxon>
        <taxon>Tracheophyta</taxon>
        <taxon>Spermatophyta</taxon>
        <taxon>Magnoliopsida</taxon>
        <taxon>Ranunculales</taxon>
        <taxon>Papaveraceae</taxon>
        <taxon>Papaveroideae</taxon>
        <taxon>Papaver</taxon>
    </lineage>
</organism>
<evidence type="ECO:0000256" key="2">
    <source>
        <dbReference type="ARBA" id="ARBA00023242"/>
    </source>
</evidence>
<dbReference type="GO" id="GO:0006355">
    <property type="term" value="P:regulation of DNA-templated transcription"/>
    <property type="evidence" value="ECO:0007669"/>
    <property type="project" value="TreeGrafter"/>
</dbReference>
<dbReference type="EMBL" id="CM010723">
    <property type="protein sequence ID" value="RZC78120.1"/>
    <property type="molecule type" value="Genomic_DNA"/>
</dbReference>
<proteinExistence type="predicted"/>
<dbReference type="Proteomes" id="UP000316621">
    <property type="component" value="Chromosome 9"/>
</dbReference>
<feature type="compositionally biased region" description="Polar residues" evidence="4">
    <location>
        <begin position="1"/>
        <end position="11"/>
    </location>
</feature>
<evidence type="ECO:0000313" key="7">
    <source>
        <dbReference type="Proteomes" id="UP000316621"/>
    </source>
</evidence>
<accession>A0A4Y7L0H2</accession>
<dbReference type="PROSITE" id="PS51017">
    <property type="entry name" value="CCT"/>
    <property type="match status" value="1"/>
</dbReference>
<evidence type="ECO:0000313" key="6">
    <source>
        <dbReference type="EMBL" id="RZC78120.1"/>
    </source>
</evidence>
<name>A0A4Y7L0H2_PAPSO</name>
<comment type="subcellular location">
    <subcellularLocation>
        <location evidence="1 3">Nucleus</location>
    </subcellularLocation>
</comment>
<evidence type="ECO:0000256" key="4">
    <source>
        <dbReference type="SAM" id="MobiDB-lite"/>
    </source>
</evidence>
<dbReference type="OMA" id="FMEWDEF"/>